<feature type="compositionally biased region" description="Pro residues" evidence="1">
    <location>
        <begin position="27"/>
        <end position="40"/>
    </location>
</feature>
<accession>A0A5B7DW08</accession>
<reference evidence="2 3" key="1">
    <citation type="submission" date="2019-05" db="EMBL/GenBank/DDBJ databases">
        <title>Another draft genome of Portunus trituberculatus and its Hox gene families provides insights of decapod evolution.</title>
        <authorList>
            <person name="Jeong J.-H."/>
            <person name="Song I."/>
            <person name="Kim S."/>
            <person name="Choi T."/>
            <person name="Kim D."/>
            <person name="Ryu S."/>
            <person name="Kim W."/>
        </authorList>
    </citation>
    <scope>NUCLEOTIDE SEQUENCE [LARGE SCALE GENOMIC DNA]</scope>
    <source>
        <tissue evidence="2">Muscle</tissue>
    </source>
</reference>
<comment type="caution">
    <text evidence="2">The sequence shown here is derived from an EMBL/GenBank/DDBJ whole genome shotgun (WGS) entry which is preliminary data.</text>
</comment>
<dbReference type="AlphaFoldDB" id="A0A5B7DW08"/>
<proteinExistence type="predicted"/>
<dbReference type="EMBL" id="VSRR010001427">
    <property type="protein sequence ID" value="MPC25176.1"/>
    <property type="molecule type" value="Genomic_DNA"/>
</dbReference>
<evidence type="ECO:0000313" key="3">
    <source>
        <dbReference type="Proteomes" id="UP000324222"/>
    </source>
</evidence>
<keyword evidence="3" id="KW-1185">Reference proteome</keyword>
<dbReference type="Proteomes" id="UP000324222">
    <property type="component" value="Unassembled WGS sequence"/>
</dbReference>
<name>A0A5B7DW08_PORTR</name>
<organism evidence="2 3">
    <name type="scientific">Portunus trituberculatus</name>
    <name type="common">Swimming crab</name>
    <name type="synonym">Neptunus trituberculatus</name>
    <dbReference type="NCBI Taxonomy" id="210409"/>
    <lineage>
        <taxon>Eukaryota</taxon>
        <taxon>Metazoa</taxon>
        <taxon>Ecdysozoa</taxon>
        <taxon>Arthropoda</taxon>
        <taxon>Crustacea</taxon>
        <taxon>Multicrustacea</taxon>
        <taxon>Malacostraca</taxon>
        <taxon>Eumalacostraca</taxon>
        <taxon>Eucarida</taxon>
        <taxon>Decapoda</taxon>
        <taxon>Pleocyemata</taxon>
        <taxon>Brachyura</taxon>
        <taxon>Eubrachyura</taxon>
        <taxon>Portunoidea</taxon>
        <taxon>Portunidae</taxon>
        <taxon>Portuninae</taxon>
        <taxon>Portunus</taxon>
    </lineage>
</organism>
<sequence length="72" mass="8188">MERSKRQVTRQARCGNEHETMTTTQQTPPPRWRPLRPSPSPMTSHVLELRRRVGGRQHVGGEATDVEGKGKD</sequence>
<protein>
    <submittedName>
        <fullName evidence="2">Uncharacterized protein</fullName>
    </submittedName>
</protein>
<feature type="region of interest" description="Disordered" evidence="1">
    <location>
        <begin position="1"/>
        <end position="72"/>
    </location>
</feature>
<evidence type="ECO:0000256" key="1">
    <source>
        <dbReference type="SAM" id="MobiDB-lite"/>
    </source>
</evidence>
<gene>
    <name evidence="2" type="ORF">E2C01_018279</name>
</gene>
<evidence type="ECO:0000313" key="2">
    <source>
        <dbReference type="EMBL" id="MPC25176.1"/>
    </source>
</evidence>